<dbReference type="EMBL" id="CP002690">
    <property type="protein sequence ID" value="AEE13735.1"/>
    <property type="molecule type" value="Genomic_DNA"/>
</dbReference>
<proteinExistence type="predicted"/>
<name>M1E5S9_9BACT</name>
<sequence length="1428" mass="155300">MSDQKKNEQDQKKNDQQDQKKNSQPESSPIGPMDIVEGYVQAFDSAASKALENAFGEAKRIIDTRLVTNAFKGCMIPFIILFTYEKVRENLDAGMSQEDAIGEAMCEALGGMVGGTLGGVGGMGVGSVAGSVAGSYIGSQMIGKGAWYKYKELLQLLANLSLANQNTSSIYPKTVQSLLGQGILHTDPLVIDLSGKGIRLTDVNSSKAMFDLTGSGFANKVGWITNDEGFLVLDKNNNGKVDDISEMFGNSSTSGFQSLSAYDANKDGKIDSSDPIFKDLKVWQDTNNDGITEPGELKSLSELGIKSISLNAQRTNITQNGNQITQIASVEKEDGTTLQAADVNLTLNKLYSYYNKDVQLNPDILGLPWIKGYGFMPDLPIAMSLDTTLLNMVKDATTNTDITKLKDNFEKIIFRWAGVEDITDKELGVSWAILSGNDKQNRLLHFDNGITLSYEQVGAIEKFSGYTSNEVQDGIRHASGQDLLSAWDTMFQNLFTRFMVDSGKLSNILPAYYDFFTDTIVLDKSFNEQDFEAKIKTMLLSNDTNTSSLAILSLCALGDTGATSSQSVARVIMDTLINPDNSSSITNLVNNPFFEFLCPAVGSLRASIVADALANSDNISSITNLVNNPTFQFLFGQTDVFTGTSGNDWISVGWWNSNSNTHILSGGLGNDTLDSDTSGYNIFLGGPGDDNLYAIYASNNGNNIFLGGPGNDKDWGGSGNNFYIFERGGGLDTVCPNGSLNTVVFSKNISQNDLILAKDGPDLILSLKNNSSDFMRLKNFFGQQTYQFQFADKTIGYNDITKLWSDNLSDTLSAHYDISTGKIVLDQGFNEASFETKIAGDLLSSDANTSTLAMLTLLNLKEATGKGLTEIASTEADALANSDNISSITNLVNNPTFKFLFSEGSAFPGYSGTKESWFFSFYSVIDESNPYYSGRGNIAIGDPSVFAYSYHLGNSISLPSYFNDEDCYGCGAFNFYIFETGGGLETVHLSYGGLNTIVFNKEVSQNDLILTKDGPDLIVTFKNNASDSMKIVNFFSMIGRSCQFQFADKIIGYNDIAKLWSDNLSNILPSHYDISTGKIVLDQGFNEASFETKIAGMHLSDNAYASSLAWNTDFYLSENSDNKIVLGSPNNDYLTGGNSNDLLIGGPGNDYIRDYNGDDTLIFNKGDGQDTWDLFPHSGSVTIKFGEGISKDDLGYEEVPNGLLVKIANSTDSILLDPVMVCAAIANFSYKWTGDILTDDITMEFSDGSKLTSEDLLSKFGINGTSGDDVLYGTGNDILIGGKGNDTIYSTGLNNVFVFNPGDGKDAVIDEGNLSTFFFNTDEKNIAIFKQDDSLVVGYSTNDFVTVKNELSENNSINEKDLKIKAKDGNCITGDIIENIANALIDFNADKGVDYAQKYNELINNQQYMTLLSQSWAHEQTHYSAIVG</sequence>
<dbReference type="Proteomes" id="UP000011765">
    <property type="component" value="Chromosome"/>
</dbReference>
<dbReference type="KEGG" id="tnr:Thena_0084"/>
<dbReference type="OrthoDB" id="1814568at2"/>
<dbReference type="PANTHER" id="PTHR39431:SF1">
    <property type="entry name" value="FRPA_C-RELATED PROTEIN"/>
    <property type="match status" value="1"/>
</dbReference>
<dbReference type="PANTHER" id="PTHR39431">
    <property type="entry name" value="FRPA/C-RELATED PROTEIN"/>
    <property type="match status" value="1"/>
</dbReference>
<dbReference type="STRING" id="747365.Thena_0084"/>
<feature type="compositionally biased region" description="Basic and acidic residues" evidence="1">
    <location>
        <begin position="1"/>
        <end position="23"/>
    </location>
</feature>
<feature type="region of interest" description="Disordered" evidence="1">
    <location>
        <begin position="1"/>
        <end position="32"/>
    </location>
</feature>
<accession>M1E5S9</accession>
<dbReference type="PRINTS" id="PR00313">
    <property type="entry name" value="CABNDNGRPT"/>
</dbReference>
<dbReference type="InterPro" id="IPR011049">
    <property type="entry name" value="Serralysin-like_metalloprot_C"/>
</dbReference>
<dbReference type="Pfam" id="PF00353">
    <property type="entry name" value="HemolysinCabind"/>
    <property type="match status" value="3"/>
</dbReference>
<dbReference type="eggNOG" id="COG2931">
    <property type="taxonomic scope" value="Bacteria"/>
</dbReference>
<gene>
    <name evidence="2" type="ORF">Thena_0084</name>
</gene>
<dbReference type="HOGENOM" id="CLU_001954_1_0_9"/>
<dbReference type="SUPFAM" id="SSF51120">
    <property type="entry name" value="beta-Roll"/>
    <property type="match status" value="3"/>
</dbReference>
<dbReference type="Gene3D" id="2.150.10.10">
    <property type="entry name" value="Serralysin-like metalloprotease, C-terminal"/>
    <property type="match status" value="3"/>
</dbReference>
<evidence type="ECO:0000256" key="1">
    <source>
        <dbReference type="SAM" id="MobiDB-lite"/>
    </source>
</evidence>
<reference evidence="2 3" key="1">
    <citation type="submission" date="2011-04" db="EMBL/GenBank/DDBJ databases">
        <title>The complete genome of Thermodesulfobium narugense DSM 14796.</title>
        <authorList>
            <consortium name="US DOE Joint Genome Institute (JGI-PGF)"/>
            <person name="Lucas S."/>
            <person name="Han J."/>
            <person name="Lapidus A."/>
            <person name="Bruce D."/>
            <person name="Goodwin L."/>
            <person name="Pitluck S."/>
            <person name="Peters L."/>
            <person name="Kyrpides N."/>
            <person name="Mavromatis K."/>
            <person name="Pagani I."/>
            <person name="Ivanova N."/>
            <person name="Ovchinnikova G."/>
            <person name="Zhang X."/>
            <person name="Saunders L."/>
            <person name="Detter J.C."/>
            <person name="Tapia R."/>
            <person name="Han C."/>
            <person name="Land M."/>
            <person name="Hauser L."/>
            <person name="Markowitz V."/>
            <person name="Cheng J.-F."/>
            <person name="Hugenholtz P."/>
            <person name="Woyke T."/>
            <person name="Wu D."/>
            <person name="Spring S."/>
            <person name="Schroeder M."/>
            <person name="Brambilla E."/>
            <person name="Klenk H.-P."/>
            <person name="Eisen J.A."/>
        </authorList>
    </citation>
    <scope>NUCLEOTIDE SEQUENCE [LARGE SCALE GENOMIC DNA]</scope>
    <source>
        <strain evidence="2 3">DSM 14796</strain>
    </source>
</reference>
<dbReference type="GO" id="GO:0005509">
    <property type="term" value="F:calcium ion binding"/>
    <property type="evidence" value="ECO:0007669"/>
    <property type="project" value="InterPro"/>
</dbReference>
<evidence type="ECO:0000313" key="2">
    <source>
        <dbReference type="EMBL" id="AEE13735.1"/>
    </source>
</evidence>
<dbReference type="RefSeq" id="WP_013755465.1">
    <property type="nucleotide sequence ID" value="NC_015499.1"/>
</dbReference>
<dbReference type="InterPro" id="IPR001343">
    <property type="entry name" value="Hemolysn_Ca-bd"/>
</dbReference>
<protein>
    <submittedName>
        <fullName evidence="2">Hemolysin-type calcium-binding region</fullName>
    </submittedName>
</protein>
<keyword evidence="3" id="KW-1185">Reference proteome</keyword>
<evidence type="ECO:0000313" key="3">
    <source>
        <dbReference type="Proteomes" id="UP000011765"/>
    </source>
</evidence>
<organism evidence="2 3">
    <name type="scientific">Thermodesulfobium narugense DSM 14796</name>
    <dbReference type="NCBI Taxonomy" id="747365"/>
    <lineage>
        <taxon>Bacteria</taxon>
        <taxon>Pseudomonadati</taxon>
        <taxon>Thermodesulfobiota</taxon>
        <taxon>Thermodesulfobiia</taxon>
        <taxon>Thermodesulfobiales</taxon>
        <taxon>Thermodesulfobiaceae</taxon>
        <taxon>Thermodesulfobium</taxon>
    </lineage>
</organism>